<dbReference type="PANTHER" id="PTHR43394">
    <property type="entry name" value="ATP-DEPENDENT PERMEASE MDL1, MITOCHONDRIAL"/>
    <property type="match status" value="1"/>
</dbReference>
<gene>
    <name evidence="10" type="ORF">B9N49_09580</name>
</gene>
<dbReference type="GO" id="GO:0016887">
    <property type="term" value="F:ATP hydrolysis activity"/>
    <property type="evidence" value="ECO:0007669"/>
    <property type="project" value="InterPro"/>
</dbReference>
<keyword evidence="4" id="KW-0067">ATP-binding</keyword>
<evidence type="ECO:0000256" key="5">
    <source>
        <dbReference type="ARBA" id="ARBA00022989"/>
    </source>
</evidence>
<dbReference type="InterPro" id="IPR003439">
    <property type="entry name" value="ABC_transporter-like_ATP-bd"/>
</dbReference>
<dbReference type="GO" id="GO:0015421">
    <property type="term" value="F:ABC-type oligopeptide transporter activity"/>
    <property type="evidence" value="ECO:0007669"/>
    <property type="project" value="TreeGrafter"/>
</dbReference>
<dbReference type="InterPro" id="IPR039421">
    <property type="entry name" value="Type_1_exporter"/>
</dbReference>
<dbReference type="InterPro" id="IPR003593">
    <property type="entry name" value="AAA+_ATPase"/>
</dbReference>
<evidence type="ECO:0000256" key="6">
    <source>
        <dbReference type="ARBA" id="ARBA00023136"/>
    </source>
</evidence>
<evidence type="ECO:0000313" key="10">
    <source>
        <dbReference type="EMBL" id="OXZ26345.1"/>
    </source>
</evidence>
<protein>
    <submittedName>
        <fullName evidence="10">ABC transporter-like protein</fullName>
    </submittedName>
</protein>
<keyword evidence="5 7" id="KW-1133">Transmembrane helix</keyword>
<dbReference type="PROSITE" id="PS50893">
    <property type="entry name" value="ABC_TRANSPORTER_2"/>
    <property type="match status" value="1"/>
</dbReference>
<dbReference type="CDD" id="cd07346">
    <property type="entry name" value="ABC_6TM_exporters"/>
    <property type="match status" value="1"/>
</dbReference>
<dbReference type="InterPro" id="IPR011527">
    <property type="entry name" value="ABC1_TM_dom"/>
</dbReference>
<dbReference type="PROSITE" id="PS50929">
    <property type="entry name" value="ABC_TM1F"/>
    <property type="match status" value="1"/>
</dbReference>
<keyword evidence="6 7" id="KW-0472">Membrane</keyword>
<proteinExistence type="predicted"/>
<evidence type="ECO:0000256" key="2">
    <source>
        <dbReference type="ARBA" id="ARBA00022692"/>
    </source>
</evidence>
<dbReference type="SMART" id="SM00382">
    <property type="entry name" value="AAA"/>
    <property type="match status" value="1"/>
</dbReference>
<sequence>MFIKFNDKQMNLKRREIVALIVSTCIFILSNILAIYVPSILGKIIDIITSANKSNSVRDYVFIFAIISLLIMLLQYISSKILNELNKKINIRMCTYVFSKIRKMNLIYWFKESKGEIITIISNDIYNITDFITNSIPNLFSLIISTILIFIYILRSSLWIAFIIFLLNIVLVVIQYMMSRVVKIKSRDVRNLNAEVNSKVQACINNVENLLLKDYLKSSSENYNRSNKKLFIANNNLMDLILKSSTLNLLASLCSIFIIIAIGGHLANTGNISTGRLVTLILYSQKIFSPITNITKILMKFNTILPKKTKIDQLLDNQDMIEDFTNFDQLLEHKLNFKTIIANDLETGYLDDNIKIENLSIDFTKSNVIGIIGDNGVGKTTIIKLIRKLLPIKKGKIKIDNTPLEDIGIGELSRNIQIMPQTDSLNQYDIKCIKSKLQEHYLNVDIEMFIGDISKIFKSSDKYEYNINSKGELQKLSFLNTIFKDAKLYILDEPSASIDLKSEKYMSKIIKALSKDKKFIIITHRPELLNICDYIINL</sequence>
<dbReference type="EMBL" id="NDYC01000050">
    <property type="protein sequence ID" value="OXZ26345.1"/>
    <property type="molecule type" value="Genomic_DNA"/>
</dbReference>
<feature type="transmembrane region" description="Helical" evidence="7">
    <location>
        <begin position="136"/>
        <end position="153"/>
    </location>
</feature>
<evidence type="ECO:0000256" key="4">
    <source>
        <dbReference type="ARBA" id="ARBA00022840"/>
    </source>
</evidence>
<dbReference type="GO" id="GO:0005524">
    <property type="term" value="F:ATP binding"/>
    <property type="evidence" value="ECO:0007669"/>
    <property type="project" value="UniProtKB-KW"/>
</dbReference>
<name>A0A233V1R0_FINMA</name>
<dbReference type="Gene3D" id="1.20.1560.10">
    <property type="entry name" value="ABC transporter type 1, transmembrane domain"/>
    <property type="match status" value="1"/>
</dbReference>
<dbReference type="SUPFAM" id="SSF90123">
    <property type="entry name" value="ABC transporter transmembrane region"/>
    <property type="match status" value="1"/>
</dbReference>
<dbReference type="RefSeq" id="WP_094206527.1">
    <property type="nucleotide sequence ID" value="NZ_NDYC01000050.1"/>
</dbReference>
<evidence type="ECO:0000256" key="7">
    <source>
        <dbReference type="SAM" id="Phobius"/>
    </source>
</evidence>
<evidence type="ECO:0000256" key="3">
    <source>
        <dbReference type="ARBA" id="ARBA00022741"/>
    </source>
</evidence>
<reference evidence="11" key="1">
    <citation type="submission" date="2017-04" db="EMBL/GenBank/DDBJ databases">
        <title>Finegoldia magna isolated from orthopedic joint implant-associated infections.</title>
        <authorList>
            <person name="Bjorklund S."/>
            <person name="Bruggemann H."/>
            <person name="Jensen A."/>
            <person name="Hellmark B."/>
            <person name="Soderquist B."/>
        </authorList>
    </citation>
    <scope>NUCLEOTIDE SEQUENCE [LARGE SCALE GENOMIC DNA]</scope>
    <source>
        <strain evidence="11">CCUG 54800</strain>
    </source>
</reference>
<feature type="transmembrane region" description="Helical" evidence="7">
    <location>
        <begin position="17"/>
        <end position="40"/>
    </location>
</feature>
<dbReference type="Proteomes" id="UP000215413">
    <property type="component" value="Unassembled WGS sequence"/>
</dbReference>
<feature type="transmembrane region" description="Helical" evidence="7">
    <location>
        <begin position="247"/>
        <end position="267"/>
    </location>
</feature>
<evidence type="ECO:0000313" key="11">
    <source>
        <dbReference type="Proteomes" id="UP000215413"/>
    </source>
</evidence>
<dbReference type="InterPro" id="IPR027417">
    <property type="entry name" value="P-loop_NTPase"/>
</dbReference>
<organism evidence="10 11">
    <name type="scientific">Finegoldia magna</name>
    <name type="common">Peptostreptococcus magnus</name>
    <dbReference type="NCBI Taxonomy" id="1260"/>
    <lineage>
        <taxon>Bacteria</taxon>
        <taxon>Bacillati</taxon>
        <taxon>Bacillota</taxon>
        <taxon>Tissierellia</taxon>
        <taxon>Tissierellales</taxon>
        <taxon>Peptoniphilaceae</taxon>
        <taxon>Finegoldia</taxon>
    </lineage>
</organism>
<comment type="caution">
    <text evidence="10">The sequence shown here is derived from an EMBL/GenBank/DDBJ whole genome shotgun (WGS) entry which is preliminary data.</text>
</comment>
<evidence type="ECO:0000256" key="1">
    <source>
        <dbReference type="ARBA" id="ARBA00004651"/>
    </source>
</evidence>
<dbReference type="Gene3D" id="3.40.50.300">
    <property type="entry name" value="P-loop containing nucleotide triphosphate hydrolases"/>
    <property type="match status" value="1"/>
</dbReference>
<feature type="domain" description="ABC transmembrane type-1" evidence="9">
    <location>
        <begin position="21"/>
        <end position="303"/>
    </location>
</feature>
<feature type="transmembrane region" description="Helical" evidence="7">
    <location>
        <begin position="159"/>
        <end position="178"/>
    </location>
</feature>
<keyword evidence="3" id="KW-0547">Nucleotide-binding</keyword>
<comment type="subcellular location">
    <subcellularLocation>
        <location evidence="1">Cell membrane</location>
        <topology evidence="1">Multi-pass membrane protein</topology>
    </subcellularLocation>
</comment>
<evidence type="ECO:0000259" key="9">
    <source>
        <dbReference type="PROSITE" id="PS50929"/>
    </source>
</evidence>
<accession>A0A233V1R0</accession>
<dbReference type="InterPro" id="IPR036640">
    <property type="entry name" value="ABC1_TM_sf"/>
</dbReference>
<keyword evidence="2 7" id="KW-0812">Transmembrane</keyword>
<feature type="transmembrane region" description="Helical" evidence="7">
    <location>
        <begin position="60"/>
        <end position="78"/>
    </location>
</feature>
<evidence type="ECO:0000259" key="8">
    <source>
        <dbReference type="PROSITE" id="PS50893"/>
    </source>
</evidence>
<dbReference type="SUPFAM" id="SSF52540">
    <property type="entry name" value="P-loop containing nucleoside triphosphate hydrolases"/>
    <property type="match status" value="1"/>
</dbReference>
<dbReference type="PANTHER" id="PTHR43394:SF1">
    <property type="entry name" value="ATP-BINDING CASSETTE SUB-FAMILY B MEMBER 10, MITOCHONDRIAL"/>
    <property type="match status" value="1"/>
</dbReference>
<dbReference type="Pfam" id="PF00005">
    <property type="entry name" value="ABC_tran"/>
    <property type="match status" value="1"/>
</dbReference>
<dbReference type="Pfam" id="PF00664">
    <property type="entry name" value="ABC_membrane"/>
    <property type="match status" value="1"/>
</dbReference>
<dbReference type="GO" id="GO:0005886">
    <property type="term" value="C:plasma membrane"/>
    <property type="evidence" value="ECO:0007669"/>
    <property type="project" value="UniProtKB-SubCell"/>
</dbReference>
<feature type="domain" description="ABC transporter" evidence="8">
    <location>
        <begin position="335"/>
        <end position="538"/>
    </location>
</feature>
<dbReference type="AlphaFoldDB" id="A0A233V1R0"/>